<feature type="region of interest" description="Disordered" evidence="3">
    <location>
        <begin position="247"/>
        <end position="312"/>
    </location>
</feature>
<dbReference type="PhylomeDB" id="K6UWK6"/>
<keyword evidence="2" id="KW-0802">TPR repeat</keyword>
<dbReference type="Proteomes" id="UP000006319">
    <property type="component" value="Chromosome 10"/>
</dbReference>
<dbReference type="InterPro" id="IPR019734">
    <property type="entry name" value="TPR_rpt"/>
</dbReference>
<evidence type="ECO:0000256" key="3">
    <source>
        <dbReference type="SAM" id="MobiDB-lite"/>
    </source>
</evidence>
<dbReference type="InterPro" id="IPR006636">
    <property type="entry name" value="STI1_HS-bd"/>
</dbReference>
<dbReference type="Pfam" id="PF17830">
    <property type="entry name" value="STI1-HOP_DP"/>
    <property type="match status" value="1"/>
</dbReference>
<evidence type="ECO:0000259" key="4">
    <source>
        <dbReference type="SMART" id="SM00727"/>
    </source>
</evidence>
<dbReference type="PANTHER" id="PTHR45883">
    <property type="entry name" value="HSC70-INTERACTING PROTEIN"/>
    <property type="match status" value="1"/>
</dbReference>
<dbReference type="SMART" id="SM00028">
    <property type="entry name" value="TPR"/>
    <property type="match status" value="2"/>
</dbReference>
<evidence type="ECO:0000256" key="2">
    <source>
        <dbReference type="ARBA" id="ARBA00022803"/>
    </source>
</evidence>
<dbReference type="PANTHER" id="PTHR45883:SF2">
    <property type="entry name" value="HSC70-INTERACTING PROTEIN"/>
    <property type="match status" value="1"/>
</dbReference>
<dbReference type="Gene3D" id="6.10.250.3420">
    <property type="match status" value="1"/>
</dbReference>
<dbReference type="AlphaFoldDB" id="K6UWK6"/>
<feature type="compositionally biased region" description="Basic and acidic residues" evidence="3">
    <location>
        <begin position="40"/>
        <end position="64"/>
    </location>
</feature>
<dbReference type="eggNOG" id="KOG1308">
    <property type="taxonomic scope" value="Eukaryota"/>
</dbReference>
<sequence length="458" mass="50068">MDVNKKLKQFVSLCKEDPSILHKPEFSFFKEFIESCGGKVPKDKDFYEHIPSEDSTEEKSHNGEKEEEDDDEDEEEVEEEEEEEEENDEDLMKEETVECPPLAPTIEGDLSDEVIEEICNLKEEAVNLVQENNFEEALEKYNKIISYGNPSAMIYTKRASVLLSLKRPKACIRDCTEALNLNIDSANAYKIRAKAYRYLGKWESAHADIEQGQKIDYDEDLWEMQKLIEEKYKKIYEKRRYKINKEEEKKRKKREKELKKRLAAKKAAEKAYKDNSKRENYDSDSSDSSYSQPDFSRDFPGGMPGGLGGGMGGGFPGGLGGGMGGGMPGGMGGGYPGGFPGGLGGGMGGGMPGGMGGGMPGGLGGGLGGMPGGLGGGLGGGMPGGLGGGMPGGMPDLNSPEMKELFSNPQFYQMMQNMMSNPELLSKYANDPKYKHIFENLKNSDLGNMGKPGGKGKN</sequence>
<evidence type="ECO:0000313" key="6">
    <source>
        <dbReference type="Proteomes" id="UP000006319"/>
    </source>
</evidence>
<keyword evidence="1" id="KW-0677">Repeat</keyword>
<dbReference type="RefSeq" id="XP_004222737.1">
    <property type="nucleotide sequence ID" value="XM_004222689.1"/>
</dbReference>
<dbReference type="EMBL" id="DF157102">
    <property type="protein sequence ID" value="GAB66790.1"/>
    <property type="molecule type" value="Genomic_DNA"/>
</dbReference>
<protein>
    <submittedName>
        <fullName evidence="5">Hsp70 interacting protein</fullName>
    </submittedName>
</protein>
<dbReference type="Gene3D" id="1.10.260.100">
    <property type="match status" value="1"/>
</dbReference>
<reference evidence="5 6" key="1">
    <citation type="journal article" date="2012" name="Nat. Genet.">
        <title>Plasmodium cynomolgi genome sequences provide insight into Plasmodium vivax and the monkey malaria clade.</title>
        <authorList>
            <person name="Tachibana S."/>
            <person name="Sullivan S.A."/>
            <person name="Kawai S."/>
            <person name="Nakamura S."/>
            <person name="Kim H.R."/>
            <person name="Goto N."/>
            <person name="Arisue N."/>
            <person name="Palacpac N.M.Q."/>
            <person name="Honma H."/>
            <person name="Yagi M."/>
            <person name="Tougan T."/>
            <person name="Katakai Y."/>
            <person name="Kaneko O."/>
            <person name="Mita T."/>
            <person name="Kita K."/>
            <person name="Yasutomi Y."/>
            <person name="Sutton P.L."/>
            <person name="Shakhbatyan R."/>
            <person name="Horii T."/>
            <person name="Yasunaga T."/>
            <person name="Barnwell J.W."/>
            <person name="Escalante A.A."/>
            <person name="Carlton J.M."/>
            <person name="Tanabe K."/>
        </authorList>
    </citation>
    <scope>NUCLEOTIDE SEQUENCE [LARGE SCALE GENOMIC DNA]</scope>
    <source>
        <strain evidence="5 6">B</strain>
    </source>
</reference>
<dbReference type="SUPFAM" id="SSF48452">
    <property type="entry name" value="TPR-like"/>
    <property type="match status" value="1"/>
</dbReference>
<evidence type="ECO:0000256" key="1">
    <source>
        <dbReference type="ARBA" id="ARBA00022737"/>
    </source>
</evidence>
<organism evidence="5 6">
    <name type="scientific">Plasmodium cynomolgi (strain B)</name>
    <dbReference type="NCBI Taxonomy" id="1120755"/>
    <lineage>
        <taxon>Eukaryota</taxon>
        <taxon>Sar</taxon>
        <taxon>Alveolata</taxon>
        <taxon>Apicomplexa</taxon>
        <taxon>Aconoidasida</taxon>
        <taxon>Haemosporida</taxon>
        <taxon>Plasmodiidae</taxon>
        <taxon>Plasmodium</taxon>
        <taxon>Plasmodium (Plasmodium)</taxon>
    </lineage>
</organism>
<dbReference type="Pfam" id="PF18253">
    <property type="entry name" value="HipN"/>
    <property type="match status" value="1"/>
</dbReference>
<keyword evidence="6" id="KW-1185">Reference proteome</keyword>
<dbReference type="GO" id="GO:0046983">
    <property type="term" value="F:protein dimerization activity"/>
    <property type="evidence" value="ECO:0007669"/>
    <property type="project" value="InterPro"/>
</dbReference>
<dbReference type="InterPro" id="IPR041243">
    <property type="entry name" value="STI1/HOP_DP"/>
</dbReference>
<feature type="domain" description="STI1" evidence="4">
    <location>
        <begin position="399"/>
        <end position="438"/>
    </location>
</feature>
<dbReference type="CDD" id="cd14438">
    <property type="entry name" value="Hip_N"/>
    <property type="match status" value="1"/>
</dbReference>
<dbReference type="KEGG" id="pcy:PCYB_101400"/>
<feature type="compositionally biased region" description="Gly residues" evidence="3">
    <location>
        <begin position="302"/>
        <end position="312"/>
    </location>
</feature>
<dbReference type="OMA" id="YEKRRYK"/>
<feature type="compositionally biased region" description="Acidic residues" evidence="3">
    <location>
        <begin position="65"/>
        <end position="92"/>
    </location>
</feature>
<evidence type="ECO:0000313" key="5">
    <source>
        <dbReference type="EMBL" id="GAB66790.1"/>
    </source>
</evidence>
<dbReference type="GeneID" id="14693149"/>
<feature type="compositionally biased region" description="Basic and acidic residues" evidence="3">
    <location>
        <begin position="247"/>
        <end position="281"/>
    </location>
</feature>
<name>K6UWK6_PLACD</name>
<dbReference type="InterPro" id="IPR011990">
    <property type="entry name" value="TPR-like_helical_dom_sf"/>
</dbReference>
<gene>
    <name evidence="5" type="ORF">PCYB_101400</name>
</gene>
<dbReference type="GO" id="GO:0030544">
    <property type="term" value="F:Hsp70 protein binding"/>
    <property type="evidence" value="ECO:0007669"/>
    <property type="project" value="TreeGrafter"/>
</dbReference>
<proteinExistence type="predicted"/>
<feature type="region of interest" description="Disordered" evidence="3">
    <location>
        <begin position="40"/>
        <end position="106"/>
    </location>
</feature>
<dbReference type="Gene3D" id="1.25.40.10">
    <property type="entry name" value="Tetratricopeptide repeat domain"/>
    <property type="match status" value="1"/>
</dbReference>
<accession>K6UWK6</accession>
<dbReference type="OrthoDB" id="533763at2759"/>
<dbReference type="VEuPathDB" id="PlasmoDB:PCYB_101400"/>
<dbReference type="FunFam" id="6.10.250.3420:FF:000001">
    <property type="entry name" value="Hsc70-interacting protein-like protein"/>
    <property type="match status" value="1"/>
</dbReference>
<dbReference type="SMART" id="SM00727">
    <property type="entry name" value="STI1"/>
    <property type="match status" value="1"/>
</dbReference>
<dbReference type="InterPro" id="IPR034649">
    <property type="entry name" value="Hip_N"/>
</dbReference>